<dbReference type="Pfam" id="PF22294">
    <property type="entry name" value="DUF6966"/>
    <property type="match status" value="1"/>
</dbReference>
<proteinExistence type="predicted"/>
<accession>A0AAI8K9Z7</accession>
<dbReference type="InterPro" id="IPR054239">
    <property type="entry name" value="DUF6966"/>
</dbReference>
<dbReference type="RefSeq" id="WP_116888565.1">
    <property type="nucleotide sequence ID" value="NZ_CP031641.1"/>
</dbReference>
<evidence type="ECO:0000313" key="2">
    <source>
        <dbReference type="EMBL" id="AXO88969.1"/>
    </source>
</evidence>
<name>A0AAI8K9Z7_9PSED</name>
<sequence length="108" mass="12043">MNADTQALVHVLERLALLLEGDGDQHWSQWMRRARTRLLAGDGGGADFLLSAYGGMGSFNDVVLGQYYDSNGFSWKPGHVELNDRFDELRGAAYTLAQQIRRSRADTP</sequence>
<evidence type="ECO:0000259" key="1">
    <source>
        <dbReference type="Pfam" id="PF22294"/>
    </source>
</evidence>
<keyword evidence="3" id="KW-1185">Reference proteome</keyword>
<dbReference type="Proteomes" id="UP000258127">
    <property type="component" value="Chromosome"/>
</dbReference>
<gene>
    <name evidence="2" type="ORF">DZC75_13520</name>
</gene>
<protein>
    <recommendedName>
        <fullName evidence="1">DUF6966 domain-containing protein</fullName>
    </recommendedName>
</protein>
<evidence type="ECO:0000313" key="3">
    <source>
        <dbReference type="Proteomes" id="UP000258127"/>
    </source>
</evidence>
<organism evidence="2 3">
    <name type="scientific">Pseudomonas parafulva</name>
    <dbReference type="NCBI Taxonomy" id="157782"/>
    <lineage>
        <taxon>Bacteria</taxon>
        <taxon>Pseudomonadati</taxon>
        <taxon>Pseudomonadota</taxon>
        <taxon>Gammaproteobacteria</taxon>
        <taxon>Pseudomonadales</taxon>
        <taxon>Pseudomonadaceae</taxon>
        <taxon>Pseudomonas</taxon>
    </lineage>
</organism>
<dbReference type="EMBL" id="CP031641">
    <property type="protein sequence ID" value="AXO88969.1"/>
    <property type="molecule type" value="Genomic_DNA"/>
</dbReference>
<reference evidence="2 3" key="1">
    <citation type="submission" date="2018-08" db="EMBL/GenBank/DDBJ databases">
        <authorList>
            <person name="Lee Y."/>
            <person name="Kakembo D."/>
        </authorList>
    </citation>
    <scope>NUCLEOTIDE SEQUENCE [LARGE SCALE GENOMIC DNA]</scope>
    <source>
        <strain evidence="2 3">JBCS1880</strain>
    </source>
</reference>
<dbReference type="AlphaFoldDB" id="A0AAI8K9Z7"/>
<feature type="domain" description="DUF6966" evidence="1">
    <location>
        <begin position="22"/>
        <end position="65"/>
    </location>
</feature>